<dbReference type="PANTHER" id="PTHR11533:SF276">
    <property type="entry name" value="GLUTAMYL AMINOPEPTIDASE"/>
    <property type="match status" value="1"/>
</dbReference>
<dbReference type="GO" id="GO:0016020">
    <property type="term" value="C:membrane"/>
    <property type="evidence" value="ECO:0007669"/>
    <property type="project" value="TreeGrafter"/>
</dbReference>
<dbReference type="InterPro" id="IPR050344">
    <property type="entry name" value="Peptidase_M1_aminopeptidases"/>
</dbReference>
<dbReference type="AlphaFoldDB" id="A0A8J9U5I4"/>
<keyword evidence="1" id="KW-0645">Protease</keyword>
<dbReference type="SUPFAM" id="SSF63737">
    <property type="entry name" value="Leukotriene A4 hydrolase N-terminal domain"/>
    <property type="match status" value="1"/>
</dbReference>
<dbReference type="GO" id="GO:0043171">
    <property type="term" value="P:peptide catabolic process"/>
    <property type="evidence" value="ECO:0007669"/>
    <property type="project" value="TreeGrafter"/>
</dbReference>
<dbReference type="PANTHER" id="PTHR11533">
    <property type="entry name" value="PROTEASE M1 ZINC METALLOPROTEASE"/>
    <property type="match status" value="1"/>
</dbReference>
<dbReference type="OrthoDB" id="6750768at2759"/>
<dbReference type="GO" id="GO:0042277">
    <property type="term" value="F:peptide binding"/>
    <property type="evidence" value="ECO:0007669"/>
    <property type="project" value="TreeGrafter"/>
</dbReference>
<keyword evidence="4" id="KW-1185">Reference proteome</keyword>
<dbReference type="Proteomes" id="UP000838878">
    <property type="component" value="Chromosome 1"/>
</dbReference>
<dbReference type="Gene3D" id="2.60.40.1730">
    <property type="entry name" value="tricorn interacting facor f3 domain"/>
    <property type="match status" value="2"/>
</dbReference>
<gene>
    <name evidence="3" type="ORF">BINO364_LOCUS1332</name>
</gene>
<evidence type="ECO:0000313" key="3">
    <source>
        <dbReference type="EMBL" id="CAH0714258.1"/>
    </source>
</evidence>
<keyword evidence="1" id="KW-0378">Hydrolase</keyword>
<reference evidence="3" key="1">
    <citation type="submission" date="2021-12" db="EMBL/GenBank/DDBJ databases">
        <authorList>
            <person name="Martin H S."/>
        </authorList>
    </citation>
    <scope>NUCLEOTIDE SEQUENCE</scope>
</reference>
<organism evidence="3 4">
    <name type="scientific">Brenthis ino</name>
    <name type="common">lesser marbled fritillary</name>
    <dbReference type="NCBI Taxonomy" id="405034"/>
    <lineage>
        <taxon>Eukaryota</taxon>
        <taxon>Metazoa</taxon>
        <taxon>Ecdysozoa</taxon>
        <taxon>Arthropoda</taxon>
        <taxon>Hexapoda</taxon>
        <taxon>Insecta</taxon>
        <taxon>Pterygota</taxon>
        <taxon>Neoptera</taxon>
        <taxon>Endopterygota</taxon>
        <taxon>Lepidoptera</taxon>
        <taxon>Glossata</taxon>
        <taxon>Ditrysia</taxon>
        <taxon>Papilionoidea</taxon>
        <taxon>Nymphalidae</taxon>
        <taxon>Heliconiinae</taxon>
        <taxon>Argynnini</taxon>
        <taxon>Brenthis</taxon>
    </lineage>
</organism>
<dbReference type="GO" id="GO:0008270">
    <property type="term" value="F:zinc ion binding"/>
    <property type="evidence" value="ECO:0007669"/>
    <property type="project" value="TreeGrafter"/>
</dbReference>
<feature type="domain" description="Aminopeptidase N-like N-terminal" evidence="2">
    <location>
        <begin position="48"/>
        <end position="134"/>
    </location>
</feature>
<accession>A0A8J9U5I4</accession>
<dbReference type="GO" id="GO:0005737">
    <property type="term" value="C:cytoplasm"/>
    <property type="evidence" value="ECO:0007669"/>
    <property type="project" value="TreeGrafter"/>
</dbReference>
<dbReference type="InterPro" id="IPR045357">
    <property type="entry name" value="Aminopeptidase_N-like_N"/>
</dbReference>
<protein>
    <recommendedName>
        <fullName evidence="2">Aminopeptidase N-like N-terminal domain-containing protein</fullName>
    </recommendedName>
</protein>
<dbReference type="Pfam" id="PF17900">
    <property type="entry name" value="Peptidase_M1_N"/>
    <property type="match status" value="1"/>
</dbReference>
<evidence type="ECO:0000259" key="2">
    <source>
        <dbReference type="Pfam" id="PF17900"/>
    </source>
</evidence>
<proteinExistence type="predicted"/>
<dbReference type="GO" id="GO:0005615">
    <property type="term" value="C:extracellular space"/>
    <property type="evidence" value="ECO:0007669"/>
    <property type="project" value="TreeGrafter"/>
</dbReference>
<name>A0A8J9U5I4_9NEOP</name>
<dbReference type="GO" id="GO:0070006">
    <property type="term" value="F:metalloaminopeptidase activity"/>
    <property type="evidence" value="ECO:0007669"/>
    <property type="project" value="TreeGrafter"/>
</dbReference>
<evidence type="ECO:0000313" key="4">
    <source>
        <dbReference type="Proteomes" id="UP000838878"/>
    </source>
</evidence>
<feature type="non-terminal residue" evidence="3">
    <location>
        <position position="151"/>
    </location>
</feature>
<dbReference type="GO" id="GO:0006508">
    <property type="term" value="P:proteolysis"/>
    <property type="evidence" value="ECO:0007669"/>
    <property type="project" value="TreeGrafter"/>
</dbReference>
<dbReference type="InterPro" id="IPR042097">
    <property type="entry name" value="Aminopeptidase_N-like_N_sf"/>
</dbReference>
<keyword evidence="1" id="KW-0031">Aminopeptidase</keyword>
<evidence type="ECO:0000256" key="1">
    <source>
        <dbReference type="ARBA" id="ARBA00022438"/>
    </source>
</evidence>
<sequence>MENAHKIKLSERLSSLVRPRHYQLNLNPNLETGLFHGEVIIDINDKDYSNYQLELKFTGNLTRYIIGFYLSNLKNKGAMVTSKFQPTYARQAFPCFDEPEFKATYDITSVKPLNYVALSNMNEAKINTNGNGLNFNLSNVVSGRWREMDKN</sequence>
<dbReference type="EMBL" id="OV170221">
    <property type="protein sequence ID" value="CAH0714258.1"/>
    <property type="molecule type" value="Genomic_DNA"/>
</dbReference>